<accession>A0A2Z5ZJR6</accession>
<evidence type="ECO:0000313" key="2">
    <source>
        <dbReference type="Proteomes" id="UP000270034"/>
    </source>
</evidence>
<sequence>MLSPSLIGGKADIRNALLVEVTHLLSARRYRSGRPAR</sequence>
<organism evidence="1 2">
    <name type="scientific">Acetobacter orientalis</name>
    <dbReference type="NCBI Taxonomy" id="146474"/>
    <lineage>
        <taxon>Bacteria</taxon>
        <taxon>Pseudomonadati</taxon>
        <taxon>Pseudomonadota</taxon>
        <taxon>Alphaproteobacteria</taxon>
        <taxon>Acetobacterales</taxon>
        <taxon>Acetobacteraceae</taxon>
        <taxon>Acetobacter</taxon>
    </lineage>
</organism>
<gene>
    <name evidence="1" type="ORF">AcetOrient_orf04025</name>
</gene>
<proteinExistence type="predicted"/>
<protein>
    <submittedName>
        <fullName evidence="1">Energy transducer TonB</fullName>
    </submittedName>
</protein>
<dbReference type="KEGG" id="aot:AcetOri_orf04025"/>
<dbReference type="EMBL" id="AP018515">
    <property type="protein sequence ID" value="BBC80992.1"/>
    <property type="molecule type" value="Genomic_DNA"/>
</dbReference>
<dbReference type="Proteomes" id="UP000270034">
    <property type="component" value="Chromosome"/>
</dbReference>
<dbReference type="AlphaFoldDB" id="A0A2Z5ZJR6"/>
<name>A0A2Z5ZJR6_9PROT</name>
<reference evidence="1 2" key="1">
    <citation type="submission" date="2018-02" db="EMBL/GenBank/DDBJ databases">
        <title>Acetobacter orientalis genome.</title>
        <authorList>
            <person name="Nakashima N."/>
            <person name="Tamura T."/>
        </authorList>
    </citation>
    <scope>NUCLEOTIDE SEQUENCE [LARGE SCALE GENOMIC DNA]</scope>
    <source>
        <strain evidence="1 2">FAN1</strain>
    </source>
</reference>
<evidence type="ECO:0000313" key="1">
    <source>
        <dbReference type="EMBL" id="BBC80992.1"/>
    </source>
</evidence>